<evidence type="ECO:0000313" key="2">
    <source>
        <dbReference type="Proteomes" id="UP000184452"/>
    </source>
</evidence>
<dbReference type="STRING" id="758803.SAMN05421803_101617"/>
<sequence>MRRERMRVPVTVHRERPGGGARVLRMAPGPGRLALHGSRHGFSMYADHAGAERLVGLWAPAARSPRSIVHLPLRAAAPPEGLPREPGEEDPPGLDLVLVHRTPGLPASAWKRLRARLDAGRPHTAVLPADALPEPREVDHRRRGHREYRDHLRYGTAARTLVVAGSGAAFRESGSALRGLLDEGPSYPLRYPLAGHYCVEPAAGPAASASGAGAPVLHVRYCDSWRL</sequence>
<gene>
    <name evidence="1" type="ORF">SAMN05421803_101617</name>
</gene>
<dbReference type="AlphaFoldDB" id="A0A1M6C8V4"/>
<evidence type="ECO:0000313" key="1">
    <source>
        <dbReference type="EMBL" id="SHI57178.1"/>
    </source>
</evidence>
<protein>
    <submittedName>
        <fullName evidence="1">Uncharacterized protein</fullName>
    </submittedName>
</protein>
<organism evidence="1 2">
    <name type="scientific">Nocardiopsis flavescens</name>
    <dbReference type="NCBI Taxonomy" id="758803"/>
    <lineage>
        <taxon>Bacteria</taxon>
        <taxon>Bacillati</taxon>
        <taxon>Actinomycetota</taxon>
        <taxon>Actinomycetes</taxon>
        <taxon>Streptosporangiales</taxon>
        <taxon>Nocardiopsidaceae</taxon>
        <taxon>Nocardiopsis</taxon>
    </lineage>
</organism>
<name>A0A1M6C8V4_9ACTN</name>
<dbReference type="Proteomes" id="UP000184452">
    <property type="component" value="Unassembled WGS sequence"/>
</dbReference>
<dbReference type="EMBL" id="FQZK01000001">
    <property type="protein sequence ID" value="SHI57178.1"/>
    <property type="molecule type" value="Genomic_DNA"/>
</dbReference>
<dbReference type="RefSeq" id="WP_218619477.1">
    <property type="nucleotide sequence ID" value="NZ_FQZK01000001.1"/>
</dbReference>
<proteinExistence type="predicted"/>
<keyword evidence="2" id="KW-1185">Reference proteome</keyword>
<accession>A0A1M6C8V4</accession>
<reference evidence="1 2" key="1">
    <citation type="submission" date="2016-11" db="EMBL/GenBank/DDBJ databases">
        <authorList>
            <person name="Jaros S."/>
            <person name="Januszkiewicz K."/>
            <person name="Wedrychowicz H."/>
        </authorList>
    </citation>
    <scope>NUCLEOTIDE SEQUENCE [LARGE SCALE GENOMIC DNA]</scope>
    <source>
        <strain evidence="1 2">CGMCC 4.5723</strain>
    </source>
</reference>